<dbReference type="GO" id="GO:0006493">
    <property type="term" value="P:protein O-linked glycosylation"/>
    <property type="evidence" value="ECO:0007669"/>
    <property type="project" value="TreeGrafter"/>
</dbReference>
<keyword evidence="12" id="KW-1185">Reference proteome</keyword>
<dbReference type="PANTHER" id="PTHR11214:SF3">
    <property type="entry name" value="BETA-1,3-GALACTOSYLTRANSFERASE 6"/>
    <property type="match status" value="1"/>
</dbReference>
<dbReference type="Pfam" id="PF01762">
    <property type="entry name" value="Galactosyl_T"/>
    <property type="match status" value="1"/>
</dbReference>
<keyword evidence="8 10" id="KW-0333">Golgi apparatus</keyword>
<sequence>MTAARRSSCNAGGISRIAVVRPPSVEAITLHVLGRTDAAFNFTILFPLGLSSDSAVNEAVAKEHQRSGDMLQADFLDTYRNLTLKTYAHSHYMSLNCTNVRVVMKIDDDIAWNVRVIFDYISKISQEENALHCRMAQFLSADRNISSKWYTTEEEYPEKYFPQYCHGPLYVATHSTIRRMHVQTNNVPLFWIDDVFSTGFVAREALVSFKNLSINVYPDNPTPFLRGDVVGQYTNSQEQMTELFLATNFNISAL</sequence>
<protein>
    <recommendedName>
        <fullName evidence="10">Hexosyltransferase</fullName>
        <ecNumber evidence="10">2.4.1.-</ecNumber>
    </recommendedName>
</protein>
<reference evidence="12" key="1">
    <citation type="journal article" date="2015" name="Nat. Genet.">
        <title>The genome and transcriptome of the zoonotic hookworm Ancylostoma ceylanicum identify infection-specific gene families.</title>
        <authorList>
            <person name="Schwarz E.M."/>
            <person name="Hu Y."/>
            <person name="Antoshechkin I."/>
            <person name="Miller M.M."/>
            <person name="Sternberg P.W."/>
            <person name="Aroian R.V."/>
        </authorList>
    </citation>
    <scope>NUCLEOTIDE SEQUENCE</scope>
    <source>
        <strain evidence="12">HY135</strain>
    </source>
</reference>
<evidence type="ECO:0000313" key="11">
    <source>
        <dbReference type="EMBL" id="EYC03090.1"/>
    </source>
</evidence>
<evidence type="ECO:0000313" key="12">
    <source>
        <dbReference type="Proteomes" id="UP000024635"/>
    </source>
</evidence>
<evidence type="ECO:0000256" key="8">
    <source>
        <dbReference type="ARBA" id="ARBA00023034"/>
    </source>
</evidence>
<evidence type="ECO:0000256" key="10">
    <source>
        <dbReference type="RuleBase" id="RU363063"/>
    </source>
</evidence>
<evidence type="ECO:0000256" key="1">
    <source>
        <dbReference type="ARBA" id="ARBA00004323"/>
    </source>
</evidence>
<evidence type="ECO:0000256" key="6">
    <source>
        <dbReference type="ARBA" id="ARBA00022968"/>
    </source>
</evidence>
<comment type="similarity">
    <text evidence="2 10">Belongs to the glycosyltransferase 31 family.</text>
</comment>
<proteinExistence type="inferred from homology"/>
<dbReference type="STRING" id="53326.A0A016TK63"/>
<organism evidence="11 12">
    <name type="scientific">Ancylostoma ceylanicum</name>
    <dbReference type="NCBI Taxonomy" id="53326"/>
    <lineage>
        <taxon>Eukaryota</taxon>
        <taxon>Metazoa</taxon>
        <taxon>Ecdysozoa</taxon>
        <taxon>Nematoda</taxon>
        <taxon>Chromadorea</taxon>
        <taxon>Rhabditida</taxon>
        <taxon>Rhabditina</taxon>
        <taxon>Rhabditomorpha</taxon>
        <taxon>Strongyloidea</taxon>
        <taxon>Ancylostomatidae</taxon>
        <taxon>Ancylostomatinae</taxon>
        <taxon>Ancylostoma</taxon>
    </lineage>
</organism>
<evidence type="ECO:0000256" key="2">
    <source>
        <dbReference type="ARBA" id="ARBA00008661"/>
    </source>
</evidence>
<dbReference type="PANTHER" id="PTHR11214">
    <property type="entry name" value="BETA-1,3-N-ACETYLGLUCOSAMINYLTRANSFERASE"/>
    <property type="match status" value="1"/>
</dbReference>
<keyword evidence="3 10" id="KW-0328">Glycosyltransferase</keyword>
<dbReference type="AlphaFoldDB" id="A0A016TK63"/>
<keyword evidence="5" id="KW-0812">Transmembrane</keyword>
<evidence type="ECO:0000256" key="7">
    <source>
        <dbReference type="ARBA" id="ARBA00022989"/>
    </source>
</evidence>
<evidence type="ECO:0000256" key="3">
    <source>
        <dbReference type="ARBA" id="ARBA00022676"/>
    </source>
</evidence>
<evidence type="ECO:0000256" key="9">
    <source>
        <dbReference type="ARBA" id="ARBA00023136"/>
    </source>
</evidence>
<dbReference type="OrthoDB" id="6086505at2759"/>
<dbReference type="Gene3D" id="3.90.550.50">
    <property type="match status" value="1"/>
</dbReference>
<gene>
    <name evidence="11" type="primary">Acey_s0096.g2932</name>
    <name evidence="11" type="ORF">Y032_0096g2932</name>
</gene>
<dbReference type="Proteomes" id="UP000024635">
    <property type="component" value="Unassembled WGS sequence"/>
</dbReference>
<keyword evidence="6" id="KW-0735">Signal-anchor</keyword>
<accession>A0A016TK63</accession>
<comment type="caution">
    <text evidence="11">The sequence shown here is derived from an EMBL/GenBank/DDBJ whole genome shotgun (WGS) entry which is preliminary data.</text>
</comment>
<keyword evidence="4" id="KW-0808">Transferase</keyword>
<dbReference type="EMBL" id="JARK01001432">
    <property type="protein sequence ID" value="EYC03090.1"/>
    <property type="molecule type" value="Genomic_DNA"/>
</dbReference>
<evidence type="ECO:0000256" key="4">
    <source>
        <dbReference type="ARBA" id="ARBA00022679"/>
    </source>
</evidence>
<keyword evidence="9" id="KW-0472">Membrane</keyword>
<keyword evidence="7" id="KW-1133">Transmembrane helix</keyword>
<dbReference type="GO" id="GO:0000139">
    <property type="term" value="C:Golgi membrane"/>
    <property type="evidence" value="ECO:0007669"/>
    <property type="project" value="UniProtKB-SubCell"/>
</dbReference>
<name>A0A016TK63_9BILA</name>
<evidence type="ECO:0000256" key="5">
    <source>
        <dbReference type="ARBA" id="ARBA00022692"/>
    </source>
</evidence>
<dbReference type="InterPro" id="IPR002659">
    <property type="entry name" value="Glyco_trans_31"/>
</dbReference>
<dbReference type="GO" id="GO:0016758">
    <property type="term" value="F:hexosyltransferase activity"/>
    <property type="evidence" value="ECO:0007669"/>
    <property type="project" value="InterPro"/>
</dbReference>
<dbReference type="EC" id="2.4.1.-" evidence="10"/>
<comment type="subcellular location">
    <subcellularLocation>
        <location evidence="1 10">Golgi apparatus membrane</location>
        <topology evidence="1 10">Single-pass type II membrane protein</topology>
    </subcellularLocation>
</comment>